<keyword evidence="4" id="KW-0804">Transcription</keyword>
<dbReference type="CDD" id="cd06171">
    <property type="entry name" value="Sigma70_r4"/>
    <property type="match status" value="1"/>
</dbReference>
<feature type="domain" description="RNA polymerase sigma factor 70 region 4 type 2" evidence="6">
    <location>
        <begin position="103"/>
        <end position="149"/>
    </location>
</feature>
<evidence type="ECO:0000259" key="6">
    <source>
        <dbReference type="Pfam" id="PF08281"/>
    </source>
</evidence>
<sequence>MGNSLYIDEHISRDLDKYGDMILRLGYSYMKNIHDAEDVLQEVLLKLIQGTNEFENEDHKKAWLICVSRNICKNKLKSSWFKKREEFQELPYYDTYLNHDVFEAVMKLPAKYREVIHLFYYEDYSTIQISNLINKKESTVRSLLHRARNILKDKLKEEYDFEQEL</sequence>
<dbReference type="InterPro" id="IPR007627">
    <property type="entry name" value="RNA_pol_sigma70_r2"/>
</dbReference>
<dbReference type="RefSeq" id="WP_252213533.1">
    <property type="nucleotide sequence ID" value="NZ_JAVJAN010000050.1"/>
</dbReference>
<name>A0ABU1EKI5_9CLOT</name>
<evidence type="ECO:0000256" key="3">
    <source>
        <dbReference type="ARBA" id="ARBA00023082"/>
    </source>
</evidence>
<evidence type="ECO:0000259" key="5">
    <source>
        <dbReference type="Pfam" id="PF04542"/>
    </source>
</evidence>
<keyword evidence="2" id="KW-0805">Transcription regulation</keyword>
<dbReference type="InterPro" id="IPR013249">
    <property type="entry name" value="RNA_pol_sigma70_r4_t2"/>
</dbReference>
<evidence type="ECO:0000256" key="2">
    <source>
        <dbReference type="ARBA" id="ARBA00023015"/>
    </source>
</evidence>
<dbReference type="SUPFAM" id="SSF88659">
    <property type="entry name" value="Sigma3 and sigma4 domains of RNA polymerase sigma factors"/>
    <property type="match status" value="1"/>
</dbReference>
<dbReference type="InterPro" id="IPR013324">
    <property type="entry name" value="RNA_pol_sigma_r3/r4-like"/>
</dbReference>
<gene>
    <name evidence="7" type="ORF">RGC78_14530</name>
</gene>
<dbReference type="InterPro" id="IPR039425">
    <property type="entry name" value="RNA_pol_sigma-70-like"/>
</dbReference>
<dbReference type="InterPro" id="IPR036388">
    <property type="entry name" value="WH-like_DNA-bd_sf"/>
</dbReference>
<evidence type="ECO:0000256" key="1">
    <source>
        <dbReference type="ARBA" id="ARBA00010641"/>
    </source>
</evidence>
<comment type="caution">
    <text evidence="7">The sequence shown here is derived from an EMBL/GenBank/DDBJ whole genome shotgun (WGS) entry which is preliminary data.</text>
</comment>
<dbReference type="NCBIfam" id="TIGR02937">
    <property type="entry name" value="sigma70-ECF"/>
    <property type="match status" value="1"/>
</dbReference>
<proteinExistence type="inferred from homology"/>
<dbReference type="InterPro" id="IPR013325">
    <property type="entry name" value="RNA_pol_sigma_r2"/>
</dbReference>
<dbReference type="EMBL" id="JAVJAN010000050">
    <property type="protein sequence ID" value="MDR5588683.1"/>
    <property type="molecule type" value="Genomic_DNA"/>
</dbReference>
<dbReference type="SUPFAM" id="SSF88946">
    <property type="entry name" value="Sigma2 domain of RNA polymerase sigma factors"/>
    <property type="match status" value="1"/>
</dbReference>
<dbReference type="InterPro" id="IPR014284">
    <property type="entry name" value="RNA_pol_sigma-70_dom"/>
</dbReference>
<dbReference type="PANTHER" id="PTHR43133:SF60">
    <property type="entry name" value="RNA POLYMERASE SIGMA FACTOR SIGV"/>
    <property type="match status" value="1"/>
</dbReference>
<evidence type="ECO:0000313" key="7">
    <source>
        <dbReference type="EMBL" id="MDR5588683.1"/>
    </source>
</evidence>
<dbReference type="PANTHER" id="PTHR43133">
    <property type="entry name" value="RNA POLYMERASE ECF-TYPE SIGMA FACTO"/>
    <property type="match status" value="1"/>
</dbReference>
<protein>
    <submittedName>
        <fullName evidence="7">Sigma-70 family RNA polymerase sigma factor</fullName>
    </submittedName>
</protein>
<evidence type="ECO:0000313" key="8">
    <source>
        <dbReference type="Proteomes" id="UP001256646"/>
    </source>
</evidence>
<dbReference type="Pfam" id="PF04542">
    <property type="entry name" value="Sigma70_r2"/>
    <property type="match status" value="1"/>
</dbReference>
<organism evidence="7 8">
    <name type="scientific">Clostridium aquiflavi</name>
    <dbReference type="NCBI Taxonomy" id="3073603"/>
    <lineage>
        <taxon>Bacteria</taxon>
        <taxon>Bacillati</taxon>
        <taxon>Bacillota</taxon>
        <taxon>Clostridia</taxon>
        <taxon>Eubacteriales</taxon>
        <taxon>Clostridiaceae</taxon>
        <taxon>Clostridium</taxon>
    </lineage>
</organism>
<keyword evidence="3" id="KW-0731">Sigma factor</keyword>
<dbReference type="Proteomes" id="UP001256646">
    <property type="component" value="Unassembled WGS sequence"/>
</dbReference>
<dbReference type="Pfam" id="PF08281">
    <property type="entry name" value="Sigma70_r4_2"/>
    <property type="match status" value="1"/>
</dbReference>
<keyword evidence="8" id="KW-1185">Reference proteome</keyword>
<dbReference type="Gene3D" id="1.10.1740.10">
    <property type="match status" value="1"/>
</dbReference>
<accession>A0ABU1EKI5</accession>
<reference evidence="7 8" key="1">
    <citation type="submission" date="2023-09" db="EMBL/GenBank/DDBJ databases">
        <authorList>
            <person name="Zhai L."/>
        </authorList>
    </citation>
    <scope>NUCLEOTIDE SEQUENCE [LARGE SCALE GENOMIC DNA]</scope>
    <source>
        <strain evidence="7 8">5 N-1</strain>
    </source>
</reference>
<evidence type="ECO:0000256" key="4">
    <source>
        <dbReference type="ARBA" id="ARBA00023163"/>
    </source>
</evidence>
<dbReference type="Gene3D" id="1.10.10.10">
    <property type="entry name" value="Winged helix-like DNA-binding domain superfamily/Winged helix DNA-binding domain"/>
    <property type="match status" value="1"/>
</dbReference>
<comment type="similarity">
    <text evidence="1">Belongs to the sigma-70 factor family. ECF subfamily.</text>
</comment>
<feature type="domain" description="RNA polymerase sigma-70 region 2" evidence="5">
    <location>
        <begin position="17"/>
        <end position="80"/>
    </location>
</feature>